<comment type="caution">
    <text evidence="4">The sequence shown here is derived from an EMBL/GenBank/DDBJ whole genome shotgun (WGS) entry which is preliminary data.</text>
</comment>
<evidence type="ECO:0000259" key="2">
    <source>
        <dbReference type="PROSITE" id="PS50112"/>
    </source>
</evidence>
<dbReference type="Gene3D" id="3.30.450.20">
    <property type="entry name" value="PAS domain"/>
    <property type="match status" value="1"/>
</dbReference>
<dbReference type="NCBIfam" id="TIGR00229">
    <property type="entry name" value="sensory_box"/>
    <property type="match status" value="1"/>
</dbReference>
<reference evidence="4" key="1">
    <citation type="journal article" date="2014" name="Front. Microbiol.">
        <title>High frequency of phylogenetically diverse reductive dehalogenase-homologous genes in deep subseafloor sedimentary metagenomes.</title>
        <authorList>
            <person name="Kawai M."/>
            <person name="Futagami T."/>
            <person name="Toyoda A."/>
            <person name="Takaki Y."/>
            <person name="Nishi S."/>
            <person name="Hori S."/>
            <person name="Arai W."/>
            <person name="Tsubouchi T."/>
            <person name="Morono Y."/>
            <person name="Uchiyama I."/>
            <person name="Ito T."/>
            <person name="Fujiyama A."/>
            <person name="Inagaki F."/>
            <person name="Takami H."/>
        </authorList>
    </citation>
    <scope>NUCLEOTIDE SEQUENCE</scope>
    <source>
        <strain evidence="4">Expedition CK06-06</strain>
    </source>
</reference>
<name>X0YA13_9ZZZZ</name>
<dbReference type="EMBL" id="BARS01053616">
    <property type="protein sequence ID" value="GAG52679.1"/>
    <property type="molecule type" value="Genomic_DNA"/>
</dbReference>
<feature type="transmembrane region" description="Helical" evidence="1">
    <location>
        <begin position="70"/>
        <end position="89"/>
    </location>
</feature>
<feature type="domain" description="PAC" evidence="3">
    <location>
        <begin position="175"/>
        <end position="225"/>
    </location>
</feature>
<keyword evidence="1" id="KW-0472">Membrane</keyword>
<dbReference type="CDD" id="cd00130">
    <property type="entry name" value="PAS"/>
    <property type="match status" value="1"/>
</dbReference>
<protein>
    <recommendedName>
        <fullName evidence="5">PAS domain-containing protein</fullName>
    </recommendedName>
</protein>
<feature type="non-terminal residue" evidence="4">
    <location>
        <position position="1"/>
    </location>
</feature>
<dbReference type="PROSITE" id="PS50112">
    <property type="entry name" value="PAS"/>
    <property type="match status" value="1"/>
</dbReference>
<sequence length="225" mass="26033">IKIPKPGKINFVNTKDKKDNRILQVIKPFDLDINEQLDIWRILPIRNSYLVVGVNLEGYYNRLSQTRRRIILNYSIIMALVLLGIYVIFKLQETYIVKKTLNEMKVYTSKLLETMDNAVISVDNNGKIKTFNRKSEEIFGKKKEEVLNRDCQEVLNLKINGECLLKECLLEKKNISQEIILEEKGLKKKIVDLNTSFLTDESGEVTGVVAVIRDVTEIKDLNEEV</sequence>
<evidence type="ECO:0008006" key="5">
    <source>
        <dbReference type="Google" id="ProtNLM"/>
    </source>
</evidence>
<dbReference type="InterPro" id="IPR000014">
    <property type="entry name" value="PAS"/>
</dbReference>
<dbReference type="Pfam" id="PF13426">
    <property type="entry name" value="PAS_9"/>
    <property type="match status" value="1"/>
</dbReference>
<dbReference type="InterPro" id="IPR000700">
    <property type="entry name" value="PAS-assoc_C"/>
</dbReference>
<feature type="non-terminal residue" evidence="4">
    <location>
        <position position="225"/>
    </location>
</feature>
<keyword evidence="1" id="KW-0812">Transmembrane</keyword>
<dbReference type="SUPFAM" id="SSF55785">
    <property type="entry name" value="PYP-like sensor domain (PAS domain)"/>
    <property type="match status" value="1"/>
</dbReference>
<dbReference type="InterPro" id="IPR035965">
    <property type="entry name" value="PAS-like_dom_sf"/>
</dbReference>
<organism evidence="4">
    <name type="scientific">marine sediment metagenome</name>
    <dbReference type="NCBI Taxonomy" id="412755"/>
    <lineage>
        <taxon>unclassified sequences</taxon>
        <taxon>metagenomes</taxon>
        <taxon>ecological metagenomes</taxon>
    </lineage>
</organism>
<feature type="domain" description="PAS" evidence="2">
    <location>
        <begin position="104"/>
        <end position="157"/>
    </location>
</feature>
<evidence type="ECO:0000256" key="1">
    <source>
        <dbReference type="SAM" id="Phobius"/>
    </source>
</evidence>
<gene>
    <name evidence="4" type="ORF">S01H1_79521</name>
</gene>
<dbReference type="PROSITE" id="PS50113">
    <property type="entry name" value="PAC"/>
    <property type="match status" value="1"/>
</dbReference>
<proteinExistence type="predicted"/>
<dbReference type="AlphaFoldDB" id="X0YA13"/>
<evidence type="ECO:0000259" key="3">
    <source>
        <dbReference type="PROSITE" id="PS50113"/>
    </source>
</evidence>
<keyword evidence="1" id="KW-1133">Transmembrane helix</keyword>
<evidence type="ECO:0000313" key="4">
    <source>
        <dbReference type="EMBL" id="GAG52679.1"/>
    </source>
</evidence>
<accession>X0YA13</accession>